<dbReference type="SUPFAM" id="SSF56219">
    <property type="entry name" value="DNase I-like"/>
    <property type="match status" value="1"/>
</dbReference>
<keyword evidence="1" id="KW-0732">Signal</keyword>
<evidence type="ECO:0000313" key="3">
    <source>
        <dbReference type="EMBL" id="TFI00665.1"/>
    </source>
</evidence>
<feature type="chain" id="PRO_5043825017" evidence="1">
    <location>
        <begin position="39"/>
        <end position="648"/>
    </location>
</feature>
<dbReference type="GO" id="GO:0004519">
    <property type="term" value="F:endonuclease activity"/>
    <property type="evidence" value="ECO:0007669"/>
    <property type="project" value="UniProtKB-KW"/>
</dbReference>
<evidence type="ECO:0000259" key="2">
    <source>
        <dbReference type="Pfam" id="PF03372"/>
    </source>
</evidence>
<evidence type="ECO:0000313" key="4">
    <source>
        <dbReference type="Proteomes" id="UP000298017"/>
    </source>
</evidence>
<evidence type="ECO:0000256" key="1">
    <source>
        <dbReference type="SAM" id="SignalP"/>
    </source>
</evidence>
<dbReference type="Pfam" id="PF03372">
    <property type="entry name" value="Exo_endo_phos"/>
    <property type="match status" value="1"/>
</dbReference>
<keyword evidence="3" id="KW-0255">Endonuclease</keyword>
<dbReference type="EMBL" id="SPNK01000008">
    <property type="protein sequence ID" value="TFI00665.1"/>
    <property type="molecule type" value="Genomic_DNA"/>
</dbReference>
<dbReference type="RefSeq" id="WP_070637005.1">
    <property type="nucleotide sequence ID" value="NZ_CP097204.1"/>
</dbReference>
<dbReference type="NCBIfam" id="NF033681">
    <property type="entry name" value="ExeM_NucH_DNase"/>
    <property type="match status" value="1"/>
</dbReference>
<dbReference type="CDD" id="cd04486">
    <property type="entry name" value="YhcR_OBF_like"/>
    <property type="match status" value="1"/>
</dbReference>
<dbReference type="PANTHER" id="PTHR42834:SF1">
    <property type="entry name" value="ENDONUCLEASE_EXONUCLEASE_PHOSPHATASE FAMILY PROTEIN (AFU_ORTHOLOGUE AFUA_3G09210)"/>
    <property type="match status" value="1"/>
</dbReference>
<dbReference type="AlphaFoldDB" id="A0AAX2SCW7"/>
<dbReference type="CDD" id="cd10283">
    <property type="entry name" value="MnuA_DNase1-like"/>
    <property type="match status" value="1"/>
</dbReference>
<keyword evidence="3" id="KW-0540">Nuclease</keyword>
<feature type="signal peptide" evidence="1">
    <location>
        <begin position="1"/>
        <end position="38"/>
    </location>
</feature>
<gene>
    <name evidence="3" type="ORF">E4P33_08345</name>
</gene>
<accession>A0AAX2SCW7</accession>
<dbReference type="Proteomes" id="UP000298017">
    <property type="component" value="Unassembled WGS sequence"/>
</dbReference>
<proteinExistence type="predicted"/>
<comment type="caution">
    <text evidence="3">The sequence shown here is derived from an EMBL/GenBank/DDBJ whole genome shotgun (WGS) entry which is preliminary data.</text>
</comment>
<name>A0AAX2SCW7_KOCRH</name>
<keyword evidence="4" id="KW-1185">Reference proteome</keyword>
<dbReference type="InterPro" id="IPR047971">
    <property type="entry name" value="ExeM-like"/>
</dbReference>
<reference evidence="3 4" key="1">
    <citation type="submission" date="2019-03" db="EMBL/GenBank/DDBJ databases">
        <title>Genome Sequencing and Assembly of Various Microbes Isolated from Alder Root Nodule.</title>
        <authorList>
            <person name="Swanson E."/>
            <person name="Sevigny J.L."/>
            <person name="Pesce C."/>
            <person name="Davis I."/>
            <person name="Kleiner V."/>
            <person name="Tisa L."/>
        </authorList>
    </citation>
    <scope>NUCLEOTIDE SEQUENCE [LARGE SCALE GENOMIC DNA]</scope>
    <source>
        <strain evidence="3 4">4R-31</strain>
    </source>
</reference>
<protein>
    <submittedName>
        <fullName evidence="3">ExeM/NucH family extracellular endonuclease</fullName>
    </submittedName>
</protein>
<keyword evidence="3" id="KW-0378">Hydrolase</keyword>
<dbReference type="InterPro" id="IPR005135">
    <property type="entry name" value="Endo/exonuclease/phosphatase"/>
</dbReference>
<feature type="domain" description="Endonuclease/exonuclease/phosphatase" evidence="2">
    <location>
        <begin position="339"/>
        <end position="637"/>
    </location>
</feature>
<dbReference type="InterPro" id="IPR036691">
    <property type="entry name" value="Endo/exonu/phosph_ase_sf"/>
</dbReference>
<dbReference type="PANTHER" id="PTHR42834">
    <property type="entry name" value="ENDONUCLEASE/EXONUCLEASE/PHOSPHATASE FAMILY PROTEIN (AFU_ORTHOLOGUE AFUA_3G09210)"/>
    <property type="match status" value="1"/>
</dbReference>
<dbReference type="Gene3D" id="3.60.10.10">
    <property type="entry name" value="Endonuclease/exonuclease/phosphatase"/>
    <property type="match status" value="1"/>
</dbReference>
<sequence length="648" mass="67224">MQTPHSATPASAVRRGALAISLSAALLTTGLGAAPALAAPSTTSIAAIQGTGESTPLAGQTVTTEPAVVTAVYPPGPGSLGGFVIQTPGSGGTITGTTASTGLFVYTGQAPVTVQKGDAVQVTGTAGEYKGLTQLSGNVSVKKVVKKVAPVKPVTTDWASTTSYRENLESMVYQPRENFRVADTYGVGRYGELGLSAGSALPAQPTDVALPRSPEAEAQAARNDAISVTLDDGTNRGFAASPQQEARTVPYLDPQNPVEVGDRAKITAPVIVDYRHDSWRFQPTSEITRGTEPARFTTASDKTPRVGGQISVASFNVLNYFTTTGQQKKCKGGNYSTDGTYNVAQGCDVRGAYDAADLQRQQAKTVAAINQLDASVVGLMEIENSAKLGEEPNEALAALVGALNGAAGYEKWAIAPVDASQLQPVADQDFITNAIIYQPAEASLMGEAQALGTEAGAGGAFENARTPLAASFTATQGKGRGSNDPITVVVNHFKSKGSGPKNGPNADAGDGQGAWNAARVAQAEALVDWIPELTDRAGSEDVALLGDFNSYTQEDPMQVLYSAGFVSAPAAAEHTYVYGGQVGSLDHLLVSRSLQQRTTGADVWNVNSGQSPLLQYAQYRTTALDYYRPDAAASSDHDPAIAGFRAGR</sequence>
<organism evidence="3 4">
    <name type="scientific">Kocuria rhizophila</name>
    <dbReference type="NCBI Taxonomy" id="72000"/>
    <lineage>
        <taxon>Bacteria</taxon>
        <taxon>Bacillati</taxon>
        <taxon>Actinomycetota</taxon>
        <taxon>Actinomycetes</taxon>
        <taxon>Micrococcales</taxon>
        <taxon>Micrococcaceae</taxon>
        <taxon>Kocuria</taxon>
    </lineage>
</organism>